<dbReference type="InterPro" id="IPR000905">
    <property type="entry name" value="Gcp-like_dom"/>
</dbReference>
<reference evidence="2 3" key="1">
    <citation type="journal article" date="2020" name="Biotechnol. Biofuels">
        <title>New insights from the biogas microbiome by comprehensive genome-resolved metagenomics of nearly 1600 species originating from multiple anaerobic digesters.</title>
        <authorList>
            <person name="Campanaro S."/>
            <person name="Treu L."/>
            <person name="Rodriguez-R L.M."/>
            <person name="Kovalovszki A."/>
            <person name="Ziels R.M."/>
            <person name="Maus I."/>
            <person name="Zhu X."/>
            <person name="Kougias P.G."/>
            <person name="Basile A."/>
            <person name="Luo G."/>
            <person name="Schluter A."/>
            <person name="Konstantinidis K.T."/>
            <person name="Angelidaki I."/>
        </authorList>
    </citation>
    <scope>NUCLEOTIDE SEQUENCE [LARGE SCALE GENOMIC DNA]</scope>
    <source>
        <strain evidence="2">AS27yjCOA_202</strain>
    </source>
</reference>
<proteinExistence type="predicted"/>
<dbReference type="AlphaFoldDB" id="A0A7X9E6E5"/>
<gene>
    <name evidence="2" type="ORF">GYA37_00565</name>
</gene>
<dbReference type="SUPFAM" id="SSF53067">
    <property type="entry name" value="Actin-like ATPase domain"/>
    <property type="match status" value="1"/>
</dbReference>
<comment type="caution">
    <text evidence="2">The sequence shown here is derived from an EMBL/GenBank/DDBJ whole genome shotgun (WGS) entry which is preliminary data.</text>
</comment>
<dbReference type="EMBL" id="JAAZNV010000006">
    <property type="protein sequence ID" value="NMB91322.1"/>
    <property type="molecule type" value="Genomic_DNA"/>
</dbReference>
<sequence length="117" mass="12959">MKAAGELNYKIYIDTSKIDEKEVKLVKESEGVVDVVGVKSGKIDITQSIKDLLLENNLKVSDISMFVPNPGPGSFTGLKMGVTISNVLNWVLKRKSLKELDYPEYGGDPNISESRRK</sequence>
<dbReference type="Gene3D" id="3.30.420.40">
    <property type="match status" value="1"/>
</dbReference>
<evidence type="ECO:0000313" key="3">
    <source>
        <dbReference type="Proteomes" id="UP000590542"/>
    </source>
</evidence>
<dbReference type="InterPro" id="IPR043129">
    <property type="entry name" value="ATPase_NBD"/>
</dbReference>
<evidence type="ECO:0000313" key="2">
    <source>
        <dbReference type="EMBL" id="NMB91322.1"/>
    </source>
</evidence>
<organism evidence="2 3">
    <name type="scientific">candidate division WWE3 bacterium</name>
    <dbReference type="NCBI Taxonomy" id="2053526"/>
    <lineage>
        <taxon>Bacteria</taxon>
        <taxon>Katanobacteria</taxon>
    </lineage>
</organism>
<dbReference type="Proteomes" id="UP000590542">
    <property type="component" value="Unassembled WGS sequence"/>
</dbReference>
<name>A0A7X9E6E5_UNCKA</name>
<feature type="domain" description="Gcp-like" evidence="1">
    <location>
        <begin position="20"/>
        <end position="94"/>
    </location>
</feature>
<protein>
    <recommendedName>
        <fullName evidence="1">Gcp-like domain-containing protein</fullName>
    </recommendedName>
</protein>
<dbReference type="Pfam" id="PF00814">
    <property type="entry name" value="TsaD"/>
    <property type="match status" value="1"/>
</dbReference>
<accession>A0A7X9E6E5</accession>
<evidence type="ECO:0000259" key="1">
    <source>
        <dbReference type="Pfam" id="PF00814"/>
    </source>
</evidence>